<name>A0ABU5ZIL5_9BACL</name>
<protein>
    <submittedName>
        <fullName evidence="1">DUF6470 family protein</fullName>
    </submittedName>
</protein>
<comment type="caution">
    <text evidence="1">The sequence shown here is derived from an EMBL/GenBank/DDBJ whole genome shotgun (WGS) entry which is preliminary data.</text>
</comment>
<keyword evidence="2" id="KW-1185">Reference proteome</keyword>
<dbReference type="Proteomes" id="UP001310386">
    <property type="component" value="Unassembled WGS sequence"/>
</dbReference>
<proteinExistence type="predicted"/>
<dbReference type="RefSeq" id="WP_371754466.1">
    <property type="nucleotide sequence ID" value="NZ_JAYJLD010000016.1"/>
</dbReference>
<gene>
    <name evidence="1" type="ORF">VF724_11795</name>
</gene>
<evidence type="ECO:0000313" key="2">
    <source>
        <dbReference type="Proteomes" id="UP001310386"/>
    </source>
</evidence>
<sequence>MNDLRLSIRQTYAQIGIRTHRASQDIHSNKGDLSIQQPQAKMDIQQPGGELTIDSSAAWTALGIGPNLEWTNFIYSQSKSIALQAIARIVEEGNRMAQITNPRNAFADLAKDVYFRENPVEYVGEASYFNVKVHYQPRAPIINIEPQKPQIQYTPNKPEVQYNPGSIEMYLQQKNSINIQVSQYDLYK</sequence>
<reference evidence="1" key="1">
    <citation type="submission" date="2023-12" db="EMBL/GenBank/DDBJ databases">
        <title>Fervidustalea candida gen. nov., sp. nov., a novel member of the family Paenibacillaceae isolated from a geothermal area.</title>
        <authorList>
            <person name="Li W.-J."/>
            <person name="Jiao J.-Y."/>
            <person name="Chen Y."/>
        </authorList>
    </citation>
    <scope>NUCLEOTIDE SEQUENCE</scope>
    <source>
        <strain evidence="1">SYSU GA230002</strain>
    </source>
</reference>
<dbReference type="EMBL" id="JAYJLD010000016">
    <property type="protein sequence ID" value="MEB3102343.1"/>
    <property type="molecule type" value="Genomic_DNA"/>
</dbReference>
<evidence type="ECO:0000313" key="1">
    <source>
        <dbReference type="EMBL" id="MEB3102343.1"/>
    </source>
</evidence>
<dbReference type="Pfam" id="PF20074">
    <property type="entry name" value="DUF6470"/>
    <property type="match status" value="1"/>
</dbReference>
<organism evidence="1 2">
    <name type="scientific">Ferviditalea candida</name>
    <dbReference type="NCBI Taxonomy" id="3108399"/>
    <lineage>
        <taxon>Bacteria</taxon>
        <taxon>Bacillati</taxon>
        <taxon>Bacillota</taxon>
        <taxon>Bacilli</taxon>
        <taxon>Bacillales</taxon>
        <taxon>Paenibacillaceae</taxon>
        <taxon>Ferviditalea</taxon>
    </lineage>
</organism>
<accession>A0ABU5ZIL5</accession>
<dbReference type="InterPro" id="IPR045527">
    <property type="entry name" value="DUF6470"/>
</dbReference>